<organism evidence="1 2">
    <name type="scientific">Diaporthe helianthi</name>
    <dbReference type="NCBI Taxonomy" id="158607"/>
    <lineage>
        <taxon>Eukaryota</taxon>
        <taxon>Fungi</taxon>
        <taxon>Dikarya</taxon>
        <taxon>Ascomycota</taxon>
        <taxon>Pezizomycotina</taxon>
        <taxon>Sordariomycetes</taxon>
        <taxon>Sordariomycetidae</taxon>
        <taxon>Diaporthales</taxon>
        <taxon>Diaporthaceae</taxon>
        <taxon>Diaporthe</taxon>
    </lineage>
</organism>
<dbReference type="InParanoid" id="A0A2P5HQJ9"/>
<dbReference type="EMBL" id="MAVT02000985">
    <property type="protein sequence ID" value="POS72508.1"/>
    <property type="molecule type" value="Genomic_DNA"/>
</dbReference>
<dbReference type="OrthoDB" id="3596450at2759"/>
<dbReference type="Proteomes" id="UP000094444">
    <property type="component" value="Unassembled WGS sequence"/>
</dbReference>
<proteinExistence type="predicted"/>
<sequence>MAIRHDEPSAQCFTIYDAHDLYYPWDKKTCPTISNYGHCPVGLAAPRAVRSRFLPNPTWVDQNKSAYMTDSGLWTACRGSRARMLWRFKPAETSTVMSRLGAVDRLEARRVCRRPDASVTMPFRRDNGERQYLTIKPTQDLLFLDFAAEKTVWKLMTSYGQFLRDSPPFRWQLPGGRWHSPLRVRHIALRYDHDPAWVRDIERYLRATLNQDIPCGGMPGLERVWYVHYGLRRKYRVDQPKDDRRGRQTFRAGDKHEFVEVLETDTEWSGLSFASSGPGTRRRSVAHRFARAEERIYFEGMLVRLPFWDQVRQELEIYTANNANNNANHVSNTPINLHDALGGDEYSDYDEQQISGGSPIDRFTAWVDLAREKRPRFGILAYVKRGSERHLPTKAEWFERKSASSFGAGMSRVRSLSQ</sequence>
<name>A0A2P5HQJ9_DIAHE</name>
<reference evidence="1" key="1">
    <citation type="submission" date="2017-09" db="EMBL/GenBank/DDBJ databases">
        <title>Polyketide synthases of a Diaporthe helianthi virulent isolate.</title>
        <authorList>
            <person name="Baroncelli R."/>
        </authorList>
    </citation>
    <scope>NUCLEOTIDE SEQUENCE [LARGE SCALE GENOMIC DNA]</scope>
    <source>
        <strain evidence="1">7/96</strain>
    </source>
</reference>
<keyword evidence="2" id="KW-1185">Reference proteome</keyword>
<protein>
    <submittedName>
        <fullName evidence="1">Uncharacterized protein</fullName>
    </submittedName>
</protein>
<dbReference type="AlphaFoldDB" id="A0A2P5HQJ9"/>
<evidence type="ECO:0000313" key="1">
    <source>
        <dbReference type="EMBL" id="POS72508.1"/>
    </source>
</evidence>
<gene>
    <name evidence="1" type="ORF">DHEL01_v209099</name>
</gene>
<accession>A0A2P5HQJ9</accession>
<evidence type="ECO:0000313" key="2">
    <source>
        <dbReference type="Proteomes" id="UP000094444"/>
    </source>
</evidence>
<comment type="caution">
    <text evidence="1">The sequence shown here is derived from an EMBL/GenBank/DDBJ whole genome shotgun (WGS) entry which is preliminary data.</text>
</comment>